<organism evidence="1 2">
    <name type="scientific">Gossypium arboreum</name>
    <name type="common">Tree cotton</name>
    <name type="synonym">Gossypium nanking</name>
    <dbReference type="NCBI Taxonomy" id="29729"/>
    <lineage>
        <taxon>Eukaryota</taxon>
        <taxon>Viridiplantae</taxon>
        <taxon>Streptophyta</taxon>
        <taxon>Embryophyta</taxon>
        <taxon>Tracheophyta</taxon>
        <taxon>Spermatophyta</taxon>
        <taxon>Magnoliopsida</taxon>
        <taxon>eudicotyledons</taxon>
        <taxon>Gunneridae</taxon>
        <taxon>Pentapetalae</taxon>
        <taxon>rosids</taxon>
        <taxon>malvids</taxon>
        <taxon>Malvales</taxon>
        <taxon>Malvaceae</taxon>
        <taxon>Malvoideae</taxon>
        <taxon>Gossypium</taxon>
    </lineage>
</organism>
<name>A0A0B0NDA1_GOSAR</name>
<proteinExistence type="predicted"/>
<protein>
    <submittedName>
        <fullName evidence="1">Uncharacterized protein</fullName>
    </submittedName>
</protein>
<keyword evidence="2" id="KW-1185">Reference proteome</keyword>
<accession>A0A0B0NDA1</accession>
<dbReference type="AlphaFoldDB" id="A0A0B0NDA1"/>
<evidence type="ECO:0000313" key="2">
    <source>
        <dbReference type="Proteomes" id="UP000032142"/>
    </source>
</evidence>
<dbReference type="Proteomes" id="UP000032142">
    <property type="component" value="Unassembled WGS sequence"/>
</dbReference>
<sequence>MHHPPLNLASIFPLIFQPQILNFVPPRTIPIVAKKSHCRAPNLCADLNAPNQQ</sequence>
<gene>
    <name evidence="1" type="ORF">F383_16955</name>
</gene>
<evidence type="ECO:0000313" key="1">
    <source>
        <dbReference type="EMBL" id="KHG12533.1"/>
    </source>
</evidence>
<dbReference type="EMBL" id="KN397843">
    <property type="protein sequence ID" value="KHG12533.1"/>
    <property type="molecule type" value="Genomic_DNA"/>
</dbReference>
<reference evidence="2" key="1">
    <citation type="submission" date="2014-09" db="EMBL/GenBank/DDBJ databases">
        <authorList>
            <person name="Mudge J."/>
            <person name="Ramaraj T."/>
            <person name="Lindquist I.E."/>
            <person name="Bharti A.K."/>
            <person name="Sundararajan A."/>
            <person name="Cameron C.T."/>
            <person name="Woodward J.E."/>
            <person name="May G.D."/>
            <person name="Brubaker C."/>
            <person name="Broadhvest J."/>
            <person name="Wilkins T.A."/>
        </authorList>
    </citation>
    <scope>NUCLEOTIDE SEQUENCE</scope>
    <source>
        <strain evidence="2">cv. AKA8401</strain>
    </source>
</reference>